<dbReference type="InterPro" id="IPR014721">
    <property type="entry name" value="Ribsml_uS5_D2-typ_fold_subgr"/>
</dbReference>
<dbReference type="Gene3D" id="3.30.230.10">
    <property type="match status" value="1"/>
</dbReference>
<dbReference type="InterPro" id="IPR038973">
    <property type="entry name" value="MutL/Mlh/Pms-like"/>
</dbReference>
<dbReference type="GO" id="GO:0005524">
    <property type="term" value="F:ATP binding"/>
    <property type="evidence" value="ECO:0007669"/>
    <property type="project" value="InterPro"/>
</dbReference>
<dbReference type="GO" id="GO:0006298">
    <property type="term" value="P:mismatch repair"/>
    <property type="evidence" value="ECO:0007669"/>
    <property type="project" value="InterPro"/>
</dbReference>
<dbReference type="PANTHER" id="PTHR10073:SF52">
    <property type="entry name" value="MISMATCH REPAIR ENDONUCLEASE PMS2"/>
    <property type="match status" value="1"/>
</dbReference>
<dbReference type="SUPFAM" id="SSF55874">
    <property type="entry name" value="ATPase domain of HSP90 chaperone/DNA topoisomerase II/histidine kinase"/>
    <property type="match status" value="1"/>
</dbReference>
<keyword evidence="6" id="KW-1185">Reference proteome</keyword>
<dbReference type="InterPro" id="IPR013507">
    <property type="entry name" value="DNA_mismatch_S5_2-like"/>
</dbReference>
<reference evidence="5 6" key="1">
    <citation type="submission" date="2016-11" db="EMBL/GenBank/DDBJ databases">
        <title>The macronuclear genome of Stentor coeruleus: a giant cell with tiny introns.</title>
        <authorList>
            <person name="Slabodnick M."/>
            <person name="Ruby J.G."/>
            <person name="Reiff S.B."/>
            <person name="Swart E.C."/>
            <person name="Gosai S."/>
            <person name="Prabakaran S."/>
            <person name="Witkowska E."/>
            <person name="Larue G.E."/>
            <person name="Fisher S."/>
            <person name="Freeman R.M."/>
            <person name="Gunawardena J."/>
            <person name="Chu W."/>
            <person name="Stover N.A."/>
            <person name="Gregory B.D."/>
            <person name="Nowacki M."/>
            <person name="Derisi J."/>
            <person name="Roy S.W."/>
            <person name="Marshall W.F."/>
            <person name="Sood P."/>
        </authorList>
    </citation>
    <scope>NUCLEOTIDE SEQUENCE [LARGE SCALE GENOMIC DNA]</scope>
    <source>
        <strain evidence="5">WM001</strain>
    </source>
</reference>
<dbReference type="SUPFAM" id="SSF54211">
    <property type="entry name" value="Ribosomal protein S5 domain 2-like"/>
    <property type="match status" value="1"/>
</dbReference>
<dbReference type="OrthoDB" id="10263226at2759"/>
<dbReference type="GO" id="GO:0030983">
    <property type="term" value="F:mismatched DNA binding"/>
    <property type="evidence" value="ECO:0007669"/>
    <property type="project" value="InterPro"/>
</dbReference>
<dbReference type="AlphaFoldDB" id="A0A1R2CBA3"/>
<dbReference type="InterPro" id="IPR042121">
    <property type="entry name" value="MutL_C_regsub"/>
</dbReference>
<dbReference type="Gene3D" id="3.30.1370.100">
    <property type="entry name" value="MutL, C-terminal domain, regulatory subdomain"/>
    <property type="match status" value="1"/>
</dbReference>
<evidence type="ECO:0000256" key="2">
    <source>
        <dbReference type="ARBA" id="ARBA00022763"/>
    </source>
</evidence>
<dbReference type="NCBIfam" id="TIGR00585">
    <property type="entry name" value="mutl"/>
    <property type="match status" value="1"/>
</dbReference>
<dbReference type="InterPro" id="IPR002099">
    <property type="entry name" value="MutL/Mlh/PMS"/>
</dbReference>
<evidence type="ECO:0000259" key="3">
    <source>
        <dbReference type="SMART" id="SM00853"/>
    </source>
</evidence>
<evidence type="ECO:0000313" key="5">
    <source>
        <dbReference type="EMBL" id="OMJ86272.1"/>
    </source>
</evidence>
<dbReference type="InterPro" id="IPR036890">
    <property type="entry name" value="HATPase_C_sf"/>
</dbReference>
<feature type="domain" description="MutL C-terminal dimerisation" evidence="3">
    <location>
        <begin position="536"/>
        <end position="688"/>
    </location>
</feature>
<evidence type="ECO:0000256" key="1">
    <source>
        <dbReference type="ARBA" id="ARBA00006082"/>
    </source>
</evidence>
<dbReference type="InterPro" id="IPR037198">
    <property type="entry name" value="MutL_C_sf"/>
</dbReference>
<comment type="similarity">
    <text evidence="1">Belongs to the DNA mismatch repair MutL/HexB family.</text>
</comment>
<sequence>MNYLHTDLANRVTAEQNIQDLVSILKELLENSLDSGANSIKITIFKHGIEGLEVSDNGHGINPLDIPKLFSQGATSKLTSENEITSIKTLGFRGMALFSISRLSRLRIFTRTSQDSQAHKLEVENGKITKQTLEPGNIGTTIFIYDIFNDNPVRLNDLRNRGAFYLRKSIQVIENYSLVHYDKKISLLHVDLTGKKNILVPAMNSNNLLAKLQIQIGREMVKYFKEYTVEDCKCKITAFLSNPCKDIKKKVQSFYLNKRIVDMPSALKKIFNAMFRDFINMPGYVILLEMKEGFDVNVNSDKMMVYFNEEGEVGKLFAEMIGKAVEAMAGCVDLEEKKESGRINEEKMERVANTIRLAQGRTVTPLPLNYNSINPSTFNIMKNTPEEKIKEIISPIIYNKLTPQENSNINPQPTLEKQPSIKSFTFSASKPSTTILSSESLEKSYTLSTKISPTNNIDHIANQPIFPSDLNPTEISSSLNLSTLKNNHILPWTLSSISPISITQYSQDPISQNPTSNLSLDASLSFLKSNFRDLSLIGQFNKGFIITQKDQKLFIVDQHAADEKYLFETLQKTTNIVKQPLIIPKKLELNAEDESLINQYAEAFNLNGFILKYEPENPPGSRYYIHSFPLSKNTVFEVSDFMEMLESLKNVSIVHDIYEVARLTMPRKYRNMFASRACRQAVMIGTSLETRKMNDILNNLSTLNHPWNCPHGRPTIRLLRSLPQSNNEKPIPKFKLIE</sequence>
<organism evidence="5 6">
    <name type="scientific">Stentor coeruleus</name>
    <dbReference type="NCBI Taxonomy" id="5963"/>
    <lineage>
        <taxon>Eukaryota</taxon>
        <taxon>Sar</taxon>
        <taxon>Alveolata</taxon>
        <taxon>Ciliophora</taxon>
        <taxon>Postciliodesmatophora</taxon>
        <taxon>Heterotrichea</taxon>
        <taxon>Heterotrichida</taxon>
        <taxon>Stentoridae</taxon>
        <taxon>Stentor</taxon>
    </lineage>
</organism>
<dbReference type="GO" id="GO:0016887">
    <property type="term" value="F:ATP hydrolysis activity"/>
    <property type="evidence" value="ECO:0007669"/>
    <property type="project" value="InterPro"/>
</dbReference>
<evidence type="ECO:0008006" key="7">
    <source>
        <dbReference type="Google" id="ProtNLM"/>
    </source>
</evidence>
<dbReference type="FunFam" id="3.30.1370.100:FF:000001">
    <property type="entry name" value="Mismatch repair endonuclease pms1, putative"/>
    <property type="match status" value="1"/>
</dbReference>
<dbReference type="EMBL" id="MPUH01000211">
    <property type="protein sequence ID" value="OMJ86272.1"/>
    <property type="molecule type" value="Genomic_DNA"/>
</dbReference>
<comment type="caution">
    <text evidence="5">The sequence shown here is derived from an EMBL/GenBank/DDBJ whole genome shotgun (WGS) entry which is preliminary data.</text>
</comment>
<gene>
    <name evidence="5" type="ORF">SteCoe_12258</name>
</gene>
<keyword evidence="2" id="KW-0227">DNA damage</keyword>
<dbReference type="InterPro" id="IPR014790">
    <property type="entry name" value="MutL_C"/>
</dbReference>
<dbReference type="Gene3D" id="3.30.1540.20">
    <property type="entry name" value="MutL, C-terminal domain, dimerisation subdomain"/>
    <property type="match status" value="1"/>
</dbReference>
<accession>A0A1R2CBA3</accession>
<dbReference type="Pfam" id="PF01119">
    <property type="entry name" value="DNA_mis_repair"/>
    <property type="match status" value="1"/>
</dbReference>
<dbReference type="Pfam" id="PF08676">
    <property type="entry name" value="MutL_C"/>
    <property type="match status" value="1"/>
</dbReference>
<evidence type="ECO:0000259" key="4">
    <source>
        <dbReference type="SMART" id="SM01340"/>
    </source>
</evidence>
<dbReference type="InterPro" id="IPR042120">
    <property type="entry name" value="MutL_C_dimsub"/>
</dbReference>
<name>A0A1R2CBA3_9CILI</name>
<evidence type="ECO:0000313" key="6">
    <source>
        <dbReference type="Proteomes" id="UP000187209"/>
    </source>
</evidence>
<feature type="domain" description="DNA mismatch repair protein S5" evidence="4">
    <location>
        <begin position="212"/>
        <end position="326"/>
    </location>
</feature>
<dbReference type="Proteomes" id="UP000187209">
    <property type="component" value="Unassembled WGS sequence"/>
</dbReference>
<dbReference type="SMART" id="SM00853">
    <property type="entry name" value="MutL_C"/>
    <property type="match status" value="1"/>
</dbReference>
<protein>
    <recommendedName>
        <fullName evidence="7">MutL C-terminal dimerisation domain-containing protein</fullName>
    </recommendedName>
</protein>
<dbReference type="SUPFAM" id="SSF118116">
    <property type="entry name" value="DNA mismatch repair protein MutL"/>
    <property type="match status" value="1"/>
</dbReference>
<dbReference type="PANTHER" id="PTHR10073">
    <property type="entry name" value="DNA MISMATCH REPAIR PROTEIN MLH, PMS, MUTL"/>
    <property type="match status" value="1"/>
</dbReference>
<dbReference type="GO" id="GO:0032389">
    <property type="term" value="C:MutLalpha complex"/>
    <property type="evidence" value="ECO:0007669"/>
    <property type="project" value="TreeGrafter"/>
</dbReference>
<dbReference type="InterPro" id="IPR020568">
    <property type="entry name" value="Ribosomal_Su5_D2-typ_SF"/>
</dbReference>
<dbReference type="Pfam" id="PF13589">
    <property type="entry name" value="HATPase_c_3"/>
    <property type="match status" value="1"/>
</dbReference>
<dbReference type="SMART" id="SM01340">
    <property type="entry name" value="DNA_mis_repair"/>
    <property type="match status" value="1"/>
</dbReference>
<dbReference type="GO" id="GO:0140664">
    <property type="term" value="F:ATP-dependent DNA damage sensor activity"/>
    <property type="evidence" value="ECO:0007669"/>
    <property type="project" value="InterPro"/>
</dbReference>
<dbReference type="Gene3D" id="3.30.565.10">
    <property type="entry name" value="Histidine kinase-like ATPase, C-terminal domain"/>
    <property type="match status" value="1"/>
</dbReference>
<proteinExistence type="inferred from homology"/>